<proteinExistence type="predicted"/>
<accession>A0ACC0BWG1</accession>
<gene>
    <name evidence="1" type="ORF">M9H77_07866</name>
</gene>
<sequence length="110" mass="13116">MRKRILKKKKEERKEKVCPGRVRIKNEVKLEHIEQERMRNEKKYTKSSRRGAQPSHQLDPAMQKQKCLKWSHFKTSFTLVNVDRFCSIKWVILHTIVKEGLRLDQGMLGG</sequence>
<protein>
    <submittedName>
        <fullName evidence="1">Uncharacterized protein</fullName>
    </submittedName>
</protein>
<dbReference type="Proteomes" id="UP001060085">
    <property type="component" value="Linkage Group LG02"/>
</dbReference>
<keyword evidence="2" id="KW-1185">Reference proteome</keyword>
<reference evidence="2" key="1">
    <citation type="journal article" date="2023" name="Nat. Plants">
        <title>Single-cell RNA sequencing provides a high-resolution roadmap for understanding the multicellular compartmentation of specialized metabolism.</title>
        <authorList>
            <person name="Sun S."/>
            <person name="Shen X."/>
            <person name="Li Y."/>
            <person name="Li Y."/>
            <person name="Wang S."/>
            <person name="Li R."/>
            <person name="Zhang H."/>
            <person name="Shen G."/>
            <person name="Guo B."/>
            <person name="Wei J."/>
            <person name="Xu J."/>
            <person name="St-Pierre B."/>
            <person name="Chen S."/>
            <person name="Sun C."/>
        </authorList>
    </citation>
    <scope>NUCLEOTIDE SEQUENCE [LARGE SCALE GENOMIC DNA]</scope>
</reference>
<evidence type="ECO:0000313" key="1">
    <source>
        <dbReference type="EMBL" id="KAI5676916.1"/>
    </source>
</evidence>
<dbReference type="EMBL" id="CM044702">
    <property type="protein sequence ID" value="KAI5676916.1"/>
    <property type="molecule type" value="Genomic_DNA"/>
</dbReference>
<comment type="caution">
    <text evidence="1">The sequence shown here is derived from an EMBL/GenBank/DDBJ whole genome shotgun (WGS) entry which is preliminary data.</text>
</comment>
<evidence type="ECO:0000313" key="2">
    <source>
        <dbReference type="Proteomes" id="UP001060085"/>
    </source>
</evidence>
<name>A0ACC0BWG1_CATRO</name>
<organism evidence="1 2">
    <name type="scientific">Catharanthus roseus</name>
    <name type="common">Madagascar periwinkle</name>
    <name type="synonym">Vinca rosea</name>
    <dbReference type="NCBI Taxonomy" id="4058"/>
    <lineage>
        <taxon>Eukaryota</taxon>
        <taxon>Viridiplantae</taxon>
        <taxon>Streptophyta</taxon>
        <taxon>Embryophyta</taxon>
        <taxon>Tracheophyta</taxon>
        <taxon>Spermatophyta</taxon>
        <taxon>Magnoliopsida</taxon>
        <taxon>eudicotyledons</taxon>
        <taxon>Gunneridae</taxon>
        <taxon>Pentapetalae</taxon>
        <taxon>asterids</taxon>
        <taxon>lamiids</taxon>
        <taxon>Gentianales</taxon>
        <taxon>Apocynaceae</taxon>
        <taxon>Rauvolfioideae</taxon>
        <taxon>Vinceae</taxon>
        <taxon>Catharanthinae</taxon>
        <taxon>Catharanthus</taxon>
    </lineage>
</organism>